<reference evidence="4" key="1">
    <citation type="submission" date="2022-11" db="UniProtKB">
        <authorList>
            <consortium name="WormBaseParasite"/>
        </authorList>
    </citation>
    <scope>IDENTIFICATION</scope>
</reference>
<protein>
    <submittedName>
        <fullName evidence="4">Uncharacterized protein</fullName>
    </submittedName>
</protein>
<sequence>MLHHRTGWSTTTNELVLWFVFGLNWSAAQIGRFFAFYFAAEQCAIILAVTVIIPKLQGVAPWPLPSDQPFLSVLIAGTALLLLAFATLVGTNRLFRKRVPSGQNVFSRCYGTIKTALHNKKRYKQRRLVLAKSRNQQISPPKNVLDHFLDDHNCERDKECDFGRKNVCGQSMTLVLDPTQNQAEAAEQLREGWRKEDKNPV</sequence>
<proteinExistence type="predicted"/>
<feature type="region of interest" description="Disordered" evidence="1">
    <location>
        <begin position="179"/>
        <end position="201"/>
    </location>
</feature>
<keyword evidence="3" id="KW-1185">Reference proteome</keyword>
<keyword evidence="2" id="KW-0812">Transmembrane</keyword>
<name>A0A914H6Y9_GLORO</name>
<feature type="transmembrane region" description="Helical" evidence="2">
    <location>
        <begin position="70"/>
        <end position="89"/>
    </location>
</feature>
<dbReference type="WBParaSite" id="Gr19_v10_g14762.t1">
    <property type="protein sequence ID" value="Gr19_v10_g14762.t1"/>
    <property type="gene ID" value="Gr19_v10_g14762"/>
</dbReference>
<dbReference type="Proteomes" id="UP000887572">
    <property type="component" value="Unplaced"/>
</dbReference>
<evidence type="ECO:0000313" key="4">
    <source>
        <dbReference type="WBParaSite" id="Gr19_v10_g14762.t1"/>
    </source>
</evidence>
<dbReference type="AlphaFoldDB" id="A0A914H6Y9"/>
<evidence type="ECO:0000313" key="3">
    <source>
        <dbReference type="Proteomes" id="UP000887572"/>
    </source>
</evidence>
<feature type="compositionally biased region" description="Basic and acidic residues" evidence="1">
    <location>
        <begin position="187"/>
        <end position="201"/>
    </location>
</feature>
<evidence type="ECO:0000256" key="1">
    <source>
        <dbReference type="SAM" id="MobiDB-lite"/>
    </source>
</evidence>
<organism evidence="3 4">
    <name type="scientific">Globodera rostochiensis</name>
    <name type="common">Golden nematode worm</name>
    <name type="synonym">Heterodera rostochiensis</name>
    <dbReference type="NCBI Taxonomy" id="31243"/>
    <lineage>
        <taxon>Eukaryota</taxon>
        <taxon>Metazoa</taxon>
        <taxon>Ecdysozoa</taxon>
        <taxon>Nematoda</taxon>
        <taxon>Chromadorea</taxon>
        <taxon>Rhabditida</taxon>
        <taxon>Tylenchina</taxon>
        <taxon>Tylenchomorpha</taxon>
        <taxon>Tylenchoidea</taxon>
        <taxon>Heteroderidae</taxon>
        <taxon>Heteroderinae</taxon>
        <taxon>Globodera</taxon>
    </lineage>
</organism>
<keyword evidence="2" id="KW-0472">Membrane</keyword>
<keyword evidence="2" id="KW-1133">Transmembrane helix</keyword>
<accession>A0A914H6Y9</accession>
<evidence type="ECO:0000256" key="2">
    <source>
        <dbReference type="SAM" id="Phobius"/>
    </source>
</evidence>